<keyword evidence="2" id="KW-1185">Reference proteome</keyword>
<proteinExistence type="predicted"/>
<accession>A0ACC2IKL3</accession>
<sequence length="1079" mass="118791">MTSTYTEVLQRKPRNIAVNTNPQHGLHLVESDIPEPGPNDCLVHVRATGICGSDVHFWKHGKIGDMIVVGENGLGHESAGIIIKTGSEVTRFRPGDRVALECGVPCLLPTCFFCRTGRYNACPDVKFFSTPPFNGTLRRYHVHPEAWLHALPDALSYEEGSLLEPLSVALAGIERSNLRLGTSLVICGAGPIGLITLLAAHAAGAAPIVITDLDENRLEVAKQLVPRVRTVQVSKEDDSKALGQKIVRSLGVEAELVLECTGIESSIQAGIYASRFGGAVFVIGVGKDFQNIPFMHLSSKEIDLRFQYRYHDTYPRAIDLVSEGLIDLKPLVTHRYTLEQGVEAFGTASTPAARAIKRGVAVSLASALKGLTICNAFPVINTFIRMQEALSARQAPRKLPACNECKRRKVRCSGGENCANCRRDGKTCAYSSPLIALSATERRLGAAERTIDMMRRAWALHLPNVDIEVALKRLDHDQVTLPSVSNLDQDGIDMQPLAHASTMNAATQPSEASPAEASNAEDYEFDESQDFDNSTDGMGFLIAEPGKAGYMGPQSGVAAVKFLQSLRLYSPISSTSTTSLDEPDNNLPVASPADMARYMNYYFTIYHTAYPILHEGTFRARVSGALSKPRDGSWPLLHNIVLAIGAFVGEIREINSDIPFYRKARASLNMDVLEKGSLSYVQGLVLMANYLQKRNKPNAGFVLIGIGFSMALAVGLHREFGLPHSSPFTMEIRRRVWWVLFIFVSGAQLTLGRPPVSLVGVNVHLPSNLDDQELAVDMDTLPDSQKGPTVTSCLIYQVKLAIIANMVQVELLTDQIPSSSRASSLDQKITKWRLELPGHFDDKLTLEPWFEIPKRILIWRSLHLRIILHRPIIFQKITDKADLDHTLPPICACLEGAEECVQSICDFVSFGDAASRGLAWYATYWLITASFVQATCYIYNPVHLLAEKWRNHLQRAVQCLAKLGLAHGMALRARDILKRLLEQSESASFLQNSPTTTLNIGQEAALDFWQSNAPRWPPFQYPTGQLSADTSSRDETMTFPWYAEGSTDAELLDATGAIMLQMDSNSAEPYFDQGSWMPG</sequence>
<dbReference type="EMBL" id="JAPHNI010000125">
    <property type="protein sequence ID" value="KAJ8115726.1"/>
    <property type="molecule type" value="Genomic_DNA"/>
</dbReference>
<reference evidence="1" key="1">
    <citation type="submission" date="2022-11" db="EMBL/GenBank/DDBJ databases">
        <title>Genome Sequence of Boeremia exigua.</title>
        <authorList>
            <person name="Buettner E."/>
        </authorList>
    </citation>
    <scope>NUCLEOTIDE SEQUENCE</scope>
    <source>
        <strain evidence="1">CU02</strain>
    </source>
</reference>
<organism evidence="1 2">
    <name type="scientific">Boeremia exigua</name>
    <dbReference type="NCBI Taxonomy" id="749465"/>
    <lineage>
        <taxon>Eukaryota</taxon>
        <taxon>Fungi</taxon>
        <taxon>Dikarya</taxon>
        <taxon>Ascomycota</taxon>
        <taxon>Pezizomycotina</taxon>
        <taxon>Dothideomycetes</taxon>
        <taxon>Pleosporomycetidae</taxon>
        <taxon>Pleosporales</taxon>
        <taxon>Pleosporineae</taxon>
        <taxon>Didymellaceae</taxon>
        <taxon>Boeremia</taxon>
    </lineage>
</organism>
<protein>
    <submittedName>
        <fullName evidence="1">Uncharacterized protein</fullName>
    </submittedName>
</protein>
<dbReference type="Proteomes" id="UP001153331">
    <property type="component" value="Unassembled WGS sequence"/>
</dbReference>
<name>A0ACC2IKL3_9PLEO</name>
<evidence type="ECO:0000313" key="2">
    <source>
        <dbReference type="Proteomes" id="UP001153331"/>
    </source>
</evidence>
<gene>
    <name evidence="1" type="ORF">OPT61_g2698</name>
</gene>
<evidence type="ECO:0000313" key="1">
    <source>
        <dbReference type="EMBL" id="KAJ8115726.1"/>
    </source>
</evidence>
<comment type="caution">
    <text evidence="1">The sequence shown here is derived from an EMBL/GenBank/DDBJ whole genome shotgun (WGS) entry which is preliminary data.</text>
</comment>